<feature type="transmembrane region" description="Helical" evidence="1">
    <location>
        <begin position="12"/>
        <end position="36"/>
    </location>
</feature>
<accession>A0A0V1HIX9</accession>
<dbReference type="OrthoDB" id="5916134at2759"/>
<evidence type="ECO:0000313" key="3">
    <source>
        <dbReference type="Proteomes" id="UP000055024"/>
    </source>
</evidence>
<keyword evidence="1" id="KW-0812">Transmembrane</keyword>
<evidence type="ECO:0000256" key="1">
    <source>
        <dbReference type="SAM" id="Phobius"/>
    </source>
</evidence>
<dbReference type="AlphaFoldDB" id="A0A0V1HIX9"/>
<reference evidence="2 3" key="1">
    <citation type="submission" date="2015-01" db="EMBL/GenBank/DDBJ databases">
        <title>Evolution of Trichinella species and genotypes.</title>
        <authorList>
            <person name="Korhonen P.K."/>
            <person name="Edoardo P."/>
            <person name="Giuseppe L.R."/>
            <person name="Gasser R.B."/>
        </authorList>
    </citation>
    <scope>NUCLEOTIDE SEQUENCE [LARGE SCALE GENOMIC DNA]</scope>
    <source>
        <strain evidence="2">ISS1029</strain>
    </source>
</reference>
<dbReference type="Proteomes" id="UP000055024">
    <property type="component" value="Unassembled WGS sequence"/>
</dbReference>
<keyword evidence="3" id="KW-1185">Reference proteome</keyword>
<comment type="caution">
    <text evidence="2">The sequence shown here is derived from an EMBL/GenBank/DDBJ whole genome shotgun (WGS) entry which is preliminary data.</text>
</comment>
<name>A0A0V1HIX9_9BILA</name>
<evidence type="ECO:0000313" key="2">
    <source>
        <dbReference type="EMBL" id="KRZ10747.1"/>
    </source>
</evidence>
<keyword evidence="1" id="KW-1133">Transmembrane helix</keyword>
<evidence type="ECO:0008006" key="4">
    <source>
        <dbReference type="Google" id="ProtNLM"/>
    </source>
</evidence>
<sequence>MDDTLNVVPQWYQQLFIIHVFLADISLYGFIFEALLNKAAVLEIDLTPQMIICDFETALIYG</sequence>
<proteinExistence type="predicted"/>
<dbReference type="EMBL" id="JYDP01000056">
    <property type="protein sequence ID" value="KRZ10747.1"/>
    <property type="molecule type" value="Genomic_DNA"/>
</dbReference>
<gene>
    <name evidence="2" type="ORF">T11_3261</name>
</gene>
<keyword evidence="1" id="KW-0472">Membrane</keyword>
<protein>
    <recommendedName>
        <fullName evidence="4">MULE transposase domain-containing protein</fullName>
    </recommendedName>
</protein>
<organism evidence="2 3">
    <name type="scientific">Trichinella zimbabwensis</name>
    <dbReference type="NCBI Taxonomy" id="268475"/>
    <lineage>
        <taxon>Eukaryota</taxon>
        <taxon>Metazoa</taxon>
        <taxon>Ecdysozoa</taxon>
        <taxon>Nematoda</taxon>
        <taxon>Enoplea</taxon>
        <taxon>Dorylaimia</taxon>
        <taxon>Trichinellida</taxon>
        <taxon>Trichinellidae</taxon>
        <taxon>Trichinella</taxon>
    </lineage>
</organism>